<comment type="caution">
    <text evidence="4">The sequence shown here is derived from an EMBL/GenBank/DDBJ whole genome shotgun (WGS) entry which is preliminary data.</text>
</comment>
<comment type="similarity">
    <text evidence="1">Belongs to the NAD(P)H dehydrogenase (quinone) family.</text>
</comment>
<evidence type="ECO:0000313" key="5">
    <source>
        <dbReference type="Proteomes" id="UP001408356"/>
    </source>
</evidence>
<keyword evidence="5" id="KW-1185">Reference proteome</keyword>
<reference evidence="4 5" key="1">
    <citation type="journal article" date="2024" name="J. Plant Pathol.">
        <title>Sequence and assembly of the genome of Seiridium unicorne, isolate CBS 538.82, causal agent of cypress canker disease.</title>
        <authorList>
            <person name="Scali E."/>
            <person name="Rocca G.D."/>
            <person name="Danti R."/>
            <person name="Garbelotto M."/>
            <person name="Barberini S."/>
            <person name="Baroncelli R."/>
            <person name="Emiliani G."/>
        </authorList>
    </citation>
    <scope>NUCLEOTIDE SEQUENCE [LARGE SCALE GENOMIC DNA]</scope>
    <source>
        <strain evidence="4 5">BM-138-508</strain>
    </source>
</reference>
<dbReference type="Pfam" id="PF02525">
    <property type="entry name" value="Flavodoxin_2"/>
    <property type="match status" value="1"/>
</dbReference>
<dbReference type="Proteomes" id="UP001408356">
    <property type="component" value="Unassembled WGS sequence"/>
</dbReference>
<keyword evidence="2" id="KW-0560">Oxidoreductase</keyword>
<feature type="domain" description="Flavodoxin-like fold" evidence="3">
    <location>
        <begin position="10"/>
        <end position="126"/>
    </location>
</feature>
<dbReference type="Gene3D" id="3.40.50.360">
    <property type="match status" value="1"/>
</dbReference>
<proteinExistence type="inferred from homology"/>
<dbReference type="InterPro" id="IPR003680">
    <property type="entry name" value="Flavodoxin_fold"/>
</dbReference>
<accession>A0ABR2VEB2</accession>
<sequence length="189" mass="21165">MAFLSNSLTEDVKREQERLLWTDTIILQCPLWTYGMSAIMKSWVERAFSVGFGLGIGEHGNRHWGDGYEEGKLLERRAMLIVTSGSWKEHVSARGIAGPIDDILFPINHGILYYTGCDVLPFRKFRSYTDEVREKLRNISVTKPIACHPQNGGDYGIPTLTLKPGLEEPSTSGYGLYSHITKQAAGSEE</sequence>
<dbReference type="EMBL" id="JARVKF010000031">
    <property type="protein sequence ID" value="KAK9424785.1"/>
    <property type="molecule type" value="Genomic_DNA"/>
</dbReference>
<dbReference type="PANTHER" id="PTHR10204">
    <property type="entry name" value="NAD P H OXIDOREDUCTASE-RELATED"/>
    <property type="match status" value="1"/>
</dbReference>
<dbReference type="SUPFAM" id="SSF52218">
    <property type="entry name" value="Flavoproteins"/>
    <property type="match status" value="1"/>
</dbReference>
<dbReference type="InterPro" id="IPR029039">
    <property type="entry name" value="Flavoprotein-like_sf"/>
</dbReference>
<dbReference type="PANTHER" id="PTHR10204:SF34">
    <property type="entry name" value="NAD(P)H DEHYDROGENASE [QUINONE] 1 ISOFORM 1"/>
    <property type="match status" value="1"/>
</dbReference>
<evidence type="ECO:0000256" key="1">
    <source>
        <dbReference type="ARBA" id="ARBA00006252"/>
    </source>
</evidence>
<organism evidence="4 5">
    <name type="scientific">Seiridium unicorne</name>
    <dbReference type="NCBI Taxonomy" id="138068"/>
    <lineage>
        <taxon>Eukaryota</taxon>
        <taxon>Fungi</taxon>
        <taxon>Dikarya</taxon>
        <taxon>Ascomycota</taxon>
        <taxon>Pezizomycotina</taxon>
        <taxon>Sordariomycetes</taxon>
        <taxon>Xylariomycetidae</taxon>
        <taxon>Amphisphaeriales</taxon>
        <taxon>Sporocadaceae</taxon>
        <taxon>Seiridium</taxon>
    </lineage>
</organism>
<name>A0ABR2VEB2_9PEZI</name>
<evidence type="ECO:0000313" key="4">
    <source>
        <dbReference type="EMBL" id="KAK9424785.1"/>
    </source>
</evidence>
<evidence type="ECO:0000259" key="3">
    <source>
        <dbReference type="Pfam" id="PF02525"/>
    </source>
</evidence>
<dbReference type="InterPro" id="IPR051545">
    <property type="entry name" value="NAD(P)H_dehydrogenase_qn"/>
</dbReference>
<gene>
    <name evidence="4" type="ORF">SUNI508_13438</name>
</gene>
<evidence type="ECO:0000256" key="2">
    <source>
        <dbReference type="ARBA" id="ARBA00023002"/>
    </source>
</evidence>
<protein>
    <submittedName>
        <fullName evidence="4">Flavoprotein-like protein</fullName>
    </submittedName>
</protein>